<accession>A0A507EBS3</accession>
<dbReference type="AlphaFoldDB" id="A0A507EBS3"/>
<feature type="region of interest" description="Disordered" evidence="5">
    <location>
        <begin position="1"/>
        <end position="33"/>
    </location>
</feature>
<keyword evidence="4 6" id="KW-0472">Membrane</keyword>
<dbReference type="PANTHER" id="PTHR23507">
    <property type="entry name" value="ZGC:174356"/>
    <property type="match status" value="1"/>
</dbReference>
<feature type="transmembrane region" description="Helical" evidence="6">
    <location>
        <begin position="482"/>
        <end position="503"/>
    </location>
</feature>
<name>A0A507EBS3_9FUNG</name>
<evidence type="ECO:0000256" key="2">
    <source>
        <dbReference type="ARBA" id="ARBA00022692"/>
    </source>
</evidence>
<feature type="transmembrane region" description="Helical" evidence="6">
    <location>
        <begin position="315"/>
        <end position="341"/>
    </location>
</feature>
<sequence length="594" mass="63416">MSPSSPPAASERTPLLPPPTSSVDPDVPVPTPPLTTGPSPFHIAFPLFASTLSFSISAVPTQQFLLVYLCKQWLQKGAVDHLGTISAGAHEAIGADPDFATCRTIPDVQSLTAHWSMAITLCTSLPALLSIPLIGHLSDRFGRRPVFLLPMLSGLIGVLAIIAIAQFDWPLGILLAAHVLQGLMGGYTAIMMVVYSYLADTVDPNRTGKVFTVVDAAVFVALTIGPYTGGVLTRWLPQGVVGVFYVSVVGKLLALLYVIFILPESLNTRKLLSASAASAAPLPHPSTAPPHPKRGLWTRLTTPSPLLRSLTVPPLCYLLMVAFITSIVIGGAPLFFFYASFRFGWDALDEGVYLLYMSVTRMFWMLGVGGWIDKWASRPAGQIQLEQQQQHQQAGEDENAPLLSVSTQLSPPPPAYTPEVEDSGIAATAGSSSSTSSPLLPQPPPIDINRKVHIDLMVVRIGMIVLAVGWTIMGFLPQGWMVYIFAFVTGFGTLAKPLIRSLLSRSTAASQQGRLFSLLQLLDNSATVISNLVFPPLWAATVGSRFPGAFLSLMGALFAVAAAVSCACVATTHVVAVLHRAREERGEATGPPPE</sequence>
<dbReference type="InterPro" id="IPR036259">
    <property type="entry name" value="MFS_trans_sf"/>
</dbReference>
<evidence type="ECO:0000256" key="5">
    <source>
        <dbReference type="SAM" id="MobiDB-lite"/>
    </source>
</evidence>
<feature type="transmembrane region" description="Helical" evidence="6">
    <location>
        <begin position="240"/>
        <end position="262"/>
    </location>
</feature>
<feature type="transmembrane region" description="Helical" evidence="6">
    <location>
        <begin position="113"/>
        <end position="134"/>
    </location>
</feature>
<protein>
    <recommendedName>
        <fullName evidence="9">Major facilitator superfamily (MFS) profile domain-containing protein</fullName>
    </recommendedName>
</protein>
<feature type="transmembrane region" description="Helical" evidence="6">
    <location>
        <begin position="146"/>
        <end position="167"/>
    </location>
</feature>
<dbReference type="Pfam" id="PF07690">
    <property type="entry name" value="MFS_1"/>
    <property type="match status" value="1"/>
</dbReference>
<dbReference type="GO" id="GO:0016020">
    <property type="term" value="C:membrane"/>
    <property type="evidence" value="ECO:0007669"/>
    <property type="project" value="UniProtKB-SubCell"/>
</dbReference>
<dbReference type="SUPFAM" id="SSF103473">
    <property type="entry name" value="MFS general substrate transporter"/>
    <property type="match status" value="2"/>
</dbReference>
<feature type="transmembrane region" description="Helical" evidence="6">
    <location>
        <begin position="515"/>
        <end position="538"/>
    </location>
</feature>
<evidence type="ECO:0000256" key="1">
    <source>
        <dbReference type="ARBA" id="ARBA00004141"/>
    </source>
</evidence>
<feature type="transmembrane region" description="Helical" evidence="6">
    <location>
        <begin position="457"/>
        <end position="476"/>
    </location>
</feature>
<organism evidence="7 8">
    <name type="scientific">Powellomyces hirtus</name>
    <dbReference type="NCBI Taxonomy" id="109895"/>
    <lineage>
        <taxon>Eukaryota</taxon>
        <taxon>Fungi</taxon>
        <taxon>Fungi incertae sedis</taxon>
        <taxon>Chytridiomycota</taxon>
        <taxon>Chytridiomycota incertae sedis</taxon>
        <taxon>Chytridiomycetes</taxon>
        <taxon>Spizellomycetales</taxon>
        <taxon>Powellomycetaceae</taxon>
        <taxon>Powellomyces</taxon>
    </lineage>
</organism>
<dbReference type="PANTHER" id="PTHR23507:SF1">
    <property type="entry name" value="FI18259P1-RELATED"/>
    <property type="match status" value="1"/>
</dbReference>
<dbReference type="Proteomes" id="UP000318582">
    <property type="component" value="Unassembled WGS sequence"/>
</dbReference>
<comment type="subcellular location">
    <subcellularLocation>
        <location evidence="1">Membrane</location>
        <topology evidence="1">Multi-pass membrane protein</topology>
    </subcellularLocation>
</comment>
<evidence type="ECO:0000256" key="4">
    <source>
        <dbReference type="ARBA" id="ARBA00023136"/>
    </source>
</evidence>
<keyword evidence="2 6" id="KW-0812">Transmembrane</keyword>
<dbReference type="Gene3D" id="1.20.1250.20">
    <property type="entry name" value="MFS general substrate transporter like domains"/>
    <property type="match status" value="2"/>
</dbReference>
<gene>
    <name evidence="7" type="ORF">PhCBS80983_g01018</name>
</gene>
<comment type="caution">
    <text evidence="7">The sequence shown here is derived from an EMBL/GenBank/DDBJ whole genome shotgun (WGS) entry which is preliminary data.</text>
</comment>
<evidence type="ECO:0000313" key="7">
    <source>
        <dbReference type="EMBL" id="TPX61529.1"/>
    </source>
</evidence>
<reference evidence="7 8" key="1">
    <citation type="journal article" date="2019" name="Sci. Rep.">
        <title>Comparative genomics of chytrid fungi reveal insights into the obligate biotrophic and pathogenic lifestyle of Synchytrium endobioticum.</title>
        <authorList>
            <person name="van de Vossenberg B.T.L.H."/>
            <person name="Warris S."/>
            <person name="Nguyen H.D.T."/>
            <person name="van Gent-Pelzer M.P.E."/>
            <person name="Joly D.L."/>
            <person name="van de Geest H.C."/>
            <person name="Bonants P.J.M."/>
            <person name="Smith D.S."/>
            <person name="Levesque C.A."/>
            <person name="van der Lee T.A.J."/>
        </authorList>
    </citation>
    <scope>NUCLEOTIDE SEQUENCE [LARGE SCALE GENOMIC DNA]</scope>
    <source>
        <strain evidence="7 8">CBS 809.83</strain>
    </source>
</reference>
<feature type="transmembrane region" description="Helical" evidence="6">
    <location>
        <begin position="353"/>
        <end position="372"/>
    </location>
</feature>
<evidence type="ECO:0008006" key="9">
    <source>
        <dbReference type="Google" id="ProtNLM"/>
    </source>
</evidence>
<dbReference type="GO" id="GO:0022857">
    <property type="term" value="F:transmembrane transporter activity"/>
    <property type="evidence" value="ECO:0007669"/>
    <property type="project" value="InterPro"/>
</dbReference>
<keyword evidence="3 6" id="KW-1133">Transmembrane helix</keyword>
<evidence type="ECO:0000256" key="6">
    <source>
        <dbReference type="SAM" id="Phobius"/>
    </source>
</evidence>
<feature type="transmembrane region" description="Helical" evidence="6">
    <location>
        <begin position="173"/>
        <end position="198"/>
    </location>
</feature>
<proteinExistence type="predicted"/>
<keyword evidence="8" id="KW-1185">Reference proteome</keyword>
<feature type="transmembrane region" description="Helical" evidence="6">
    <location>
        <begin position="550"/>
        <end position="578"/>
    </location>
</feature>
<evidence type="ECO:0000313" key="8">
    <source>
        <dbReference type="Proteomes" id="UP000318582"/>
    </source>
</evidence>
<dbReference type="EMBL" id="QEAQ01000007">
    <property type="protein sequence ID" value="TPX61529.1"/>
    <property type="molecule type" value="Genomic_DNA"/>
</dbReference>
<feature type="transmembrane region" description="Helical" evidence="6">
    <location>
        <begin position="210"/>
        <end position="228"/>
    </location>
</feature>
<dbReference type="InterPro" id="IPR011701">
    <property type="entry name" value="MFS"/>
</dbReference>
<evidence type="ECO:0000256" key="3">
    <source>
        <dbReference type="ARBA" id="ARBA00022989"/>
    </source>
</evidence>